<dbReference type="GO" id="GO:0031942">
    <property type="term" value="C:i-AAA complex"/>
    <property type="evidence" value="ECO:0007669"/>
    <property type="project" value="TreeGrafter"/>
</dbReference>
<evidence type="ECO:0000313" key="1">
    <source>
        <dbReference type="EMBL" id="CCK68282.1"/>
    </source>
</evidence>
<keyword evidence="2" id="KW-1185">Reference proteome</keyword>
<dbReference type="GO" id="GO:0006515">
    <property type="term" value="P:protein quality control for misfolded or incompletely synthesized proteins"/>
    <property type="evidence" value="ECO:0007669"/>
    <property type="project" value="TreeGrafter"/>
</dbReference>
<dbReference type="HOGENOM" id="CLU_039436_0_0_1"/>
<evidence type="ECO:0000313" key="2">
    <source>
        <dbReference type="Proteomes" id="UP000006310"/>
    </source>
</evidence>
<evidence type="ECO:0008006" key="3">
    <source>
        <dbReference type="Google" id="ProtNLM"/>
    </source>
</evidence>
<dbReference type="STRING" id="1071383.J7RU04"/>
<dbReference type="AlphaFoldDB" id="J7RU04"/>
<dbReference type="GO" id="GO:0051787">
    <property type="term" value="F:misfolded protein binding"/>
    <property type="evidence" value="ECO:0007669"/>
    <property type="project" value="TreeGrafter"/>
</dbReference>
<dbReference type="EMBL" id="HE978314">
    <property type="protein sequence ID" value="CCK68282.1"/>
    <property type="molecule type" value="Genomic_DNA"/>
</dbReference>
<proteinExistence type="predicted"/>
<dbReference type="OrthoDB" id="10050400at2759"/>
<dbReference type="InterPro" id="IPR040201">
    <property type="entry name" value="Mrg3-like"/>
</dbReference>
<organism evidence="1 2">
    <name type="scientific">Huiozyma naganishii (strain ATCC MYA-139 / BCRC 22969 / CBS 8797 / KCTC 17520 / NBRC 10181 / NCYC 3082 / Yp74L-3)</name>
    <name type="common">Yeast</name>
    <name type="synonym">Kazachstania naganishii</name>
    <dbReference type="NCBI Taxonomy" id="1071383"/>
    <lineage>
        <taxon>Eukaryota</taxon>
        <taxon>Fungi</taxon>
        <taxon>Dikarya</taxon>
        <taxon>Ascomycota</taxon>
        <taxon>Saccharomycotina</taxon>
        <taxon>Saccharomycetes</taxon>
        <taxon>Saccharomycetales</taxon>
        <taxon>Saccharomycetaceae</taxon>
        <taxon>Huiozyma</taxon>
    </lineage>
</organism>
<sequence>MLKFLLKFNRPAAKRLVKTPSLAFDGRGKPLKAAFPAFTVPKKYVPYAQLAALSLVGYSLWWYYYPHNPFPKSVAKLLRNGLWQERKFQDYETGLRFFIDALEECKRLEMDPLSDGYTGIEIKIAEMYEKLNLKQRANTVYFDILKRIDTALKQNTVESEQKRGELIKRDLSCIVKVFENQEGCTKEPSSAAPRYLQYHLDLVQDEIFKKDPQLKELVTNTDNIAKLRTKRDIPDMKRYRHILEPFKEEFFATRDLHTELCLKANDIEEALSSKLVTVGWMVLGNVSPGKILLSQANLGSLLYLKSEKMENALYTLKKQGGDPDAILLLQNNHDNFMSMATRYYENVIAGAGRTEKAVIASRNVEPETLQAITLSLYGLGVIKLHRGNPMEAKMLLNEAKTMATEIGFQDLCFEADRELSRIREGV</sequence>
<dbReference type="PANTHER" id="PTHR28142:SF1">
    <property type="entry name" value="MITOCHONDRIAL INNER MEMBRANE I-AAA PROTEASE SUPERCOMPLEX SUBUNIT MGR3-RELATED"/>
    <property type="match status" value="1"/>
</dbReference>
<dbReference type="KEGG" id="kng:KNAG_0A06210"/>
<dbReference type="OMA" id="VAMESEM"/>
<protein>
    <recommendedName>
        <fullName evidence="3">Mitochondrial inner membrane i-AAA protease supercomplex subunit MGR3</fullName>
    </recommendedName>
</protein>
<dbReference type="GeneID" id="34523917"/>
<reference evidence="1 2" key="1">
    <citation type="journal article" date="2011" name="Proc. Natl. Acad. Sci. U.S.A.">
        <title>Evolutionary erosion of yeast sex chromosomes by mating-type switching accidents.</title>
        <authorList>
            <person name="Gordon J.L."/>
            <person name="Armisen D."/>
            <person name="Proux-Wera E."/>
            <person name="Oheigeartaigh S.S."/>
            <person name="Byrne K.P."/>
            <person name="Wolfe K.H."/>
        </authorList>
    </citation>
    <scope>NUCLEOTIDE SEQUENCE [LARGE SCALE GENOMIC DNA]</scope>
    <source>
        <strain evidence="2">ATCC MYA-139 / BCRC 22969 / CBS 8797 / CCRC 22969 / KCTC 17520 / NBRC 10181 / NCYC 3082</strain>
    </source>
</reference>
<dbReference type="CDD" id="cd24145">
    <property type="entry name" value="Mgr3-like"/>
    <property type="match status" value="1"/>
</dbReference>
<gene>
    <name evidence="1" type="primary">KNAG0A06210</name>
    <name evidence="1" type="ordered locus">KNAG_0A06210</name>
</gene>
<dbReference type="eggNOG" id="ENOG502QU02">
    <property type="taxonomic scope" value="Eukaryota"/>
</dbReference>
<name>J7RU04_HUIN7</name>
<dbReference type="RefSeq" id="XP_022462528.1">
    <property type="nucleotide sequence ID" value="XM_022610574.1"/>
</dbReference>
<dbReference type="PANTHER" id="PTHR28142">
    <property type="entry name" value="MITOCHONDRIAL INNER MEMBRANE I-AAA PROTEASE SUPERCOMPLEX SUBUNIT MGR3-RELATED"/>
    <property type="match status" value="1"/>
</dbReference>
<accession>J7RU04</accession>
<dbReference type="Proteomes" id="UP000006310">
    <property type="component" value="Chromosome 1"/>
</dbReference>
<reference evidence="2" key="2">
    <citation type="submission" date="2012-08" db="EMBL/GenBank/DDBJ databases">
        <title>Genome sequence of Kazachstania naganishii.</title>
        <authorList>
            <person name="Gordon J.L."/>
            <person name="Armisen D."/>
            <person name="Proux-Wera E."/>
            <person name="OhEigeartaigh S.S."/>
            <person name="Byrne K.P."/>
            <person name="Wolfe K.H."/>
        </authorList>
    </citation>
    <scope>NUCLEOTIDE SEQUENCE [LARGE SCALE GENOMIC DNA]</scope>
    <source>
        <strain evidence="2">ATCC MYA-139 / BCRC 22969 / CBS 8797 / CCRC 22969 / KCTC 17520 / NBRC 10181 / NCYC 3082</strain>
    </source>
</reference>